<dbReference type="AlphaFoldDB" id="A0A2D3WB43"/>
<comment type="caution">
    <text evidence="1">The sequence shown here is derived from an EMBL/GenBank/DDBJ whole genome shotgun (WGS) entry which is preliminary data.</text>
</comment>
<sequence length="205" mass="23958">MNFKKLTEAETNFFIFYPKGFEDEALLPIIKRHNTAKIGESVRELFAPEKFLRTEEIGESFAKIVSKSSLISLFEKPKVRDMVKAMSMEQQDMFAIGLYEFLHADKEKGFRILVDILSIYKLAKWSIVTLIPYYYARDKEFFIKPTTTKDIIKFFEISGLEYKPKPTYEFYLRYTQILQEMKSHVSPLIGADNAGFTGFLMMAMK</sequence>
<dbReference type="Proteomes" id="UP000228859">
    <property type="component" value="Unassembled WGS sequence"/>
</dbReference>
<dbReference type="EMBL" id="DLUI01000076">
    <property type="protein sequence ID" value="DAB38531.1"/>
    <property type="molecule type" value="Genomic_DNA"/>
</dbReference>
<accession>A0A2D3WB43</accession>
<dbReference type="RefSeq" id="WP_294895627.1">
    <property type="nucleotide sequence ID" value="NZ_DLUI01000076.1"/>
</dbReference>
<protein>
    <submittedName>
        <fullName evidence="1">Uncharacterized protein</fullName>
    </submittedName>
</protein>
<name>A0A2D3WB43_9BACT</name>
<proteinExistence type="predicted"/>
<evidence type="ECO:0000313" key="2">
    <source>
        <dbReference type="Proteomes" id="UP000228859"/>
    </source>
</evidence>
<organism evidence="1 2">
    <name type="scientific">Sulfuricurvum kujiense</name>
    <dbReference type="NCBI Taxonomy" id="148813"/>
    <lineage>
        <taxon>Bacteria</taxon>
        <taxon>Pseudomonadati</taxon>
        <taxon>Campylobacterota</taxon>
        <taxon>Epsilonproteobacteria</taxon>
        <taxon>Campylobacterales</taxon>
        <taxon>Sulfurimonadaceae</taxon>
        <taxon>Sulfuricurvum</taxon>
    </lineage>
</organism>
<reference evidence="1 2" key="1">
    <citation type="journal article" date="2017" name="Front. Microbiol.">
        <title>Comparative Genomic Analysis of the Class Epsilonproteobacteria and Proposed Reclassification to Epsilonbacteraeota (phyl. nov.).</title>
        <authorList>
            <person name="Waite D.W."/>
            <person name="Vanwonterghem I."/>
            <person name="Rinke C."/>
            <person name="Parks D.H."/>
            <person name="Zhang Y."/>
            <person name="Takai K."/>
            <person name="Sievert S.M."/>
            <person name="Simon J."/>
            <person name="Campbell B.J."/>
            <person name="Hanson T.E."/>
            <person name="Woyke T."/>
            <person name="Klotz M.G."/>
            <person name="Hugenholtz P."/>
        </authorList>
    </citation>
    <scope>NUCLEOTIDE SEQUENCE [LARGE SCALE GENOMIC DNA]</scope>
    <source>
        <strain evidence="1">UBA12443</strain>
    </source>
</reference>
<evidence type="ECO:0000313" key="1">
    <source>
        <dbReference type="EMBL" id="DAB38531.1"/>
    </source>
</evidence>
<gene>
    <name evidence="1" type="ORF">CFH83_05440</name>
</gene>